<gene>
    <name evidence="2" type="ORF">Q7514_27365</name>
</gene>
<evidence type="ECO:0000313" key="3">
    <source>
        <dbReference type="Proteomes" id="UP001336020"/>
    </source>
</evidence>
<dbReference type="EMBL" id="JAUTXY010000017">
    <property type="protein sequence ID" value="MEE2061250.1"/>
    <property type="molecule type" value="Genomic_DNA"/>
</dbReference>
<sequence length="266" mass="27026">MTVSALCLAGAVLAAPGADARRRLERREVASPATLRRPNRVLCAVVVASAGAILIGVGAAVAVAVAAATIVYRLRRRQRAARLDTDRRTLLSGLDMVIAELHVGAHPADACDTAARETTGPTSASLRVAAARARLGGSASDGLRGAASEFEAEGIGESLVRVADAWSVSDRHGLALAELLSAARSDLAARMRIRTRTDAGLAGARATATVLAALPVLGVALGQLMGAAPLTTLLGGGLGAVLLVLGTVLVCAGLLWTDRIADRVGR</sequence>
<accession>A0ABU7LI51</accession>
<dbReference type="PANTHER" id="PTHR35007">
    <property type="entry name" value="INTEGRAL MEMBRANE PROTEIN-RELATED"/>
    <property type="match status" value="1"/>
</dbReference>
<keyword evidence="1" id="KW-1133">Transmembrane helix</keyword>
<dbReference type="PANTHER" id="PTHR35007:SF4">
    <property type="entry name" value="CONSERVED TRANSMEMBRANE PROTEIN-RELATED"/>
    <property type="match status" value="1"/>
</dbReference>
<keyword evidence="1" id="KW-0472">Membrane</keyword>
<protein>
    <submittedName>
        <fullName evidence="2">Type II secretion system F family protein</fullName>
    </submittedName>
</protein>
<feature type="transmembrane region" description="Helical" evidence="1">
    <location>
        <begin position="233"/>
        <end position="256"/>
    </location>
</feature>
<dbReference type="Proteomes" id="UP001336020">
    <property type="component" value="Unassembled WGS sequence"/>
</dbReference>
<dbReference type="RefSeq" id="WP_330136420.1">
    <property type="nucleotide sequence ID" value="NZ_JAUTXY010000017.1"/>
</dbReference>
<evidence type="ECO:0000313" key="2">
    <source>
        <dbReference type="EMBL" id="MEE2061250.1"/>
    </source>
</evidence>
<comment type="caution">
    <text evidence="2">The sequence shown here is derived from an EMBL/GenBank/DDBJ whole genome shotgun (WGS) entry which is preliminary data.</text>
</comment>
<name>A0ABU7LI51_9NOCA</name>
<keyword evidence="3" id="KW-1185">Reference proteome</keyword>
<evidence type="ECO:0000256" key="1">
    <source>
        <dbReference type="SAM" id="Phobius"/>
    </source>
</evidence>
<reference evidence="2 3" key="1">
    <citation type="submission" date="2023-07" db="EMBL/GenBank/DDBJ databases">
        <authorList>
            <person name="Girao M."/>
            <person name="Carvalho M.F."/>
        </authorList>
    </citation>
    <scope>NUCLEOTIDE SEQUENCE [LARGE SCALE GENOMIC DNA]</scope>
    <source>
        <strain evidence="2 3">YIM65754</strain>
    </source>
</reference>
<feature type="transmembrane region" description="Helical" evidence="1">
    <location>
        <begin position="199"/>
        <end position="221"/>
    </location>
</feature>
<feature type="transmembrane region" description="Helical" evidence="1">
    <location>
        <begin position="44"/>
        <end position="72"/>
    </location>
</feature>
<proteinExistence type="predicted"/>
<organism evidence="2 3">
    <name type="scientific">Rhodococcus artemisiae</name>
    <dbReference type="NCBI Taxonomy" id="714159"/>
    <lineage>
        <taxon>Bacteria</taxon>
        <taxon>Bacillati</taxon>
        <taxon>Actinomycetota</taxon>
        <taxon>Actinomycetes</taxon>
        <taxon>Mycobacteriales</taxon>
        <taxon>Nocardiaceae</taxon>
        <taxon>Rhodococcus</taxon>
    </lineage>
</organism>
<keyword evidence="1" id="KW-0812">Transmembrane</keyword>